<protein>
    <submittedName>
        <fullName evidence="5">ELWxxDGT repeat-containing protein</fullName>
    </submittedName>
</protein>
<feature type="non-terminal residue" evidence="5">
    <location>
        <position position="1728"/>
    </location>
</feature>
<keyword evidence="6" id="KW-1185">Reference proteome</keyword>
<dbReference type="SUPFAM" id="SSF51120">
    <property type="entry name" value="beta-Roll"/>
    <property type="match status" value="2"/>
</dbReference>
<evidence type="ECO:0000256" key="1">
    <source>
        <dbReference type="ARBA" id="ARBA00004613"/>
    </source>
</evidence>
<dbReference type="PANTHER" id="PTHR38340:SF1">
    <property type="entry name" value="S-LAYER PROTEIN"/>
    <property type="match status" value="1"/>
</dbReference>
<reference evidence="5 6" key="1">
    <citation type="submission" date="2016-10" db="EMBL/GenBank/DDBJ databases">
        <authorList>
            <person name="de Groot N.N."/>
        </authorList>
    </citation>
    <scope>NUCLEOTIDE SEQUENCE [LARGE SCALE GENOMIC DNA]</scope>
    <source>
        <strain evidence="5 6">DSM 19981</strain>
    </source>
</reference>
<dbReference type="Pfam" id="PF19077">
    <property type="entry name" value="Big_13"/>
    <property type="match status" value="4"/>
</dbReference>
<organism evidence="5 6">
    <name type="scientific">Falsiroseomonas stagni DSM 19981</name>
    <dbReference type="NCBI Taxonomy" id="1123062"/>
    <lineage>
        <taxon>Bacteria</taxon>
        <taxon>Pseudomonadati</taxon>
        <taxon>Pseudomonadota</taxon>
        <taxon>Alphaproteobacteria</taxon>
        <taxon>Acetobacterales</taxon>
        <taxon>Roseomonadaceae</taxon>
        <taxon>Falsiroseomonas</taxon>
    </lineage>
</organism>
<dbReference type="STRING" id="1123062.SAMN02745775_10799"/>
<dbReference type="PROSITE" id="PS00330">
    <property type="entry name" value="HEMOLYSIN_CALCIUM"/>
    <property type="match status" value="4"/>
</dbReference>
<dbReference type="NCBIfam" id="NF033510">
    <property type="entry name" value="Ca_tandemer"/>
    <property type="match status" value="4"/>
</dbReference>
<feature type="region of interest" description="Disordered" evidence="3">
    <location>
        <begin position="1580"/>
        <end position="1609"/>
    </location>
</feature>
<dbReference type="InterPro" id="IPR018511">
    <property type="entry name" value="Hemolysin-typ_Ca-bd_CS"/>
</dbReference>
<dbReference type="PANTHER" id="PTHR38340">
    <property type="entry name" value="S-LAYER PROTEIN"/>
    <property type="match status" value="1"/>
</dbReference>
<dbReference type="Pfam" id="PF00353">
    <property type="entry name" value="HemolysinCabind"/>
    <property type="match status" value="3"/>
</dbReference>
<feature type="domain" description="Bacterial Ig-like" evidence="4">
    <location>
        <begin position="211"/>
        <end position="301"/>
    </location>
</feature>
<comment type="subcellular location">
    <subcellularLocation>
        <location evidence="1">Secreted</location>
    </subcellularLocation>
</comment>
<gene>
    <name evidence="5" type="ORF">SAMN02745775_10799</name>
</gene>
<feature type="domain" description="Bacterial Ig-like" evidence="4">
    <location>
        <begin position="14"/>
        <end position="102"/>
    </location>
</feature>
<dbReference type="Proteomes" id="UP000199473">
    <property type="component" value="Unassembled WGS sequence"/>
</dbReference>
<feature type="domain" description="Bacterial Ig-like" evidence="4">
    <location>
        <begin position="108"/>
        <end position="202"/>
    </location>
</feature>
<dbReference type="RefSeq" id="WP_217648757.1">
    <property type="nucleotide sequence ID" value="NZ_FOSQ01000007.1"/>
</dbReference>
<dbReference type="InterPro" id="IPR011049">
    <property type="entry name" value="Serralysin-like_metalloprot_C"/>
</dbReference>
<dbReference type="InterPro" id="IPR050557">
    <property type="entry name" value="RTX_toxin/Mannuronan_C5-epim"/>
</dbReference>
<feature type="region of interest" description="Disordered" evidence="3">
    <location>
        <begin position="1"/>
        <end position="24"/>
    </location>
</feature>
<dbReference type="PRINTS" id="PR00313">
    <property type="entry name" value="CABNDNGRPT"/>
</dbReference>
<proteinExistence type="predicted"/>
<dbReference type="EMBL" id="FOSQ01000007">
    <property type="protein sequence ID" value="SFK78270.1"/>
    <property type="molecule type" value="Genomic_DNA"/>
</dbReference>
<evidence type="ECO:0000256" key="3">
    <source>
        <dbReference type="SAM" id="MobiDB-lite"/>
    </source>
</evidence>
<evidence type="ECO:0000256" key="2">
    <source>
        <dbReference type="ARBA" id="ARBA00022525"/>
    </source>
</evidence>
<dbReference type="Gene3D" id="2.150.10.10">
    <property type="entry name" value="Serralysin-like metalloprotease, C-terminal"/>
    <property type="match status" value="3"/>
</dbReference>
<dbReference type="SUPFAM" id="SSF82171">
    <property type="entry name" value="DPP6 N-terminal domain-like"/>
    <property type="match status" value="1"/>
</dbReference>
<name>A0A1I4CCE2_9PROT</name>
<feature type="domain" description="Bacterial Ig-like" evidence="4">
    <location>
        <begin position="1200"/>
        <end position="1293"/>
    </location>
</feature>
<sequence>MPSGGFSPTPNAPVLATGSDSGLAGDNITKVTAPTIEGIAAPGALVSVYLDGALVDSDTFADGQWSFTLSPLAEGSHDVTVTAELSEMAPSDPSPPLTFVIDVTPPTAQPTVSLDPTGDSGVVGDRITTDVTPTLRGQATPLAMVEILVDGIVVGSTSASATGGWTFTPLDTLELGSRVVTAQEVDAAGNAGPASRDLSLTIAGAAPAAPGLAVASDGGAIGDGITNDNTPTITGVAAAFADIRLLVGGRLLGTGTADADGNWSITPTQALADGRQELRVQTEAGGIVSDVSDALTLFIDTEAPGGGRNLDVLVTADGGSGVREWFLSSGGPFYPVVNVSPLGGGGVDGGVTPVVLGTTDRVLFVGDDGASGAELWVTNGTGAGTTALTTLPDGAAIQNLTATTDGRAVFTTVDSVHGSHVWVTDGSAFGTHALTEGGLFAATPTQFTASGDGRVFFVAETAAHGRELWVTDGTAAGTTQFLDAAPGPASGQVGDLAALADGTLLFAADDGTGNVTLRKAVGDTTITITGWDVFGGALLSVSDIVPIFSDVAVVIADVAGMGEELFLVSGDTVVGGLDLTPGAAGSAIRDFTILGPVVRFPGGTFTLPEAFIFTFEEAGFGRELGYFLFDGGTPSGGRLADIAPGPDSANITGLTSIGDGRAVFSAEGVAGNAELWITDGTSAGTYLFQEIRGGTLGSAPRDFTMVYPGTFLFTAAGDGGDREVWLYNGSEYYAVQLPDLNATGYSGAPVGPAEIATLADGRVVFNASTGETGTELWVTDGARDGLHRLTDAFAGAAGSDPAGLVVLPNQKVLFTLDDPASGRELWVTDGTEAGTTLLKDINLGGGANPGHLTLLDASSGLALFSADDGVSGRELWITDGTADGTRLAKDIRPGADGSDVQGIVSLTAGKALFTADDGVSGRELWITDGTAGGTYLLKDLDGLGSSSPREITALGNGTALFASLSGQLWITDGTAPGTTALGDVHVASTADPFTAIGGGRAIFLGLTAAEGAEAWITDGTAIGTRMLKDIQDGSDGSAAGDFTLLSDGQVLFRADDDIRGAELWITDLTSANTRLLADIEPGIDSSTPSGMVETIDGRVVFAATTVDYGRELWVFDIGTGDTYQLLDLNAGAASSDPGTLTRMADGSVVFWADDGLRGRELWITDGTFAGTRLFSNNNTGGASSNPLHFTPVFTIASLEAAELDETSDTGVLDNDRLTSDTTPLVWGYGEAGSSATVLVNDIAVGTAIADSFGVWELDLPVLAEGTHRVTFRLTDVAGNVSATSPATEITIDTTPPEATFAALPVISTAATLRLDGTVSDSSAVVRLLLEDPSGTQSIVYAAVQDEGGGVGSWSYSIPAAPRGDWTVTVTAVDDAGNEDQTPSTQSITLRPSAPPVLAGLAAALNLSTPRIEAGPVRLDPDVSVSDPDGVFFTGSIVVSGQLAEDVIGLASTAAISLSGTDVIHGGIVVGSVSGGTGGADFLVALNGTRDVAVVEAVVEAIAFASSAELGEERRTLTITLDDGLGGTTAGSLVVNLAGRRLSGGTGAETLEGTARSDQLGGAGGDDVLLGRGGADSLAGGAGNDVLRGEDGNDTLDGGPGADALEGGSGNDLYVVDDGGDEVTELASGGIDRVNASVNHVLAAHVDNLLLTGTAGLAGTGNALANVLTGNTGANVLDGDAGNDSLVGAAGGDTLVGGDGNDWLDGGLDADSMVGGAGNDSYVVDAIGD</sequence>
<evidence type="ECO:0000313" key="5">
    <source>
        <dbReference type="EMBL" id="SFK78270.1"/>
    </source>
</evidence>
<dbReference type="InterPro" id="IPR044016">
    <property type="entry name" value="Big_13"/>
</dbReference>
<evidence type="ECO:0000313" key="6">
    <source>
        <dbReference type="Proteomes" id="UP000199473"/>
    </source>
</evidence>
<dbReference type="GO" id="GO:0005509">
    <property type="term" value="F:calcium ion binding"/>
    <property type="evidence" value="ECO:0007669"/>
    <property type="project" value="InterPro"/>
</dbReference>
<accession>A0A1I4CCE2</accession>
<dbReference type="Gene3D" id="2.60.40.10">
    <property type="entry name" value="Immunoglobulins"/>
    <property type="match status" value="5"/>
</dbReference>
<dbReference type="InterPro" id="IPR013783">
    <property type="entry name" value="Ig-like_fold"/>
</dbReference>
<dbReference type="InterPro" id="IPR001343">
    <property type="entry name" value="Hemolysn_Ca-bd"/>
</dbReference>
<dbReference type="SUPFAM" id="SSF69304">
    <property type="entry name" value="Tricorn protease N-terminal domain"/>
    <property type="match status" value="1"/>
</dbReference>
<keyword evidence="2" id="KW-0964">Secreted</keyword>
<evidence type="ECO:0000259" key="4">
    <source>
        <dbReference type="Pfam" id="PF19077"/>
    </source>
</evidence>
<dbReference type="GO" id="GO:0005576">
    <property type="term" value="C:extracellular region"/>
    <property type="evidence" value="ECO:0007669"/>
    <property type="project" value="UniProtKB-SubCell"/>
</dbReference>